<reference evidence="2 4" key="1">
    <citation type="submission" date="2016-08" db="EMBL/GenBank/DDBJ databases">
        <authorList>
            <person name="Seilhamer J.J."/>
        </authorList>
    </citation>
    <scope>NUCLEOTIDE SEQUENCE [LARGE SCALE GENOMIC DNA]</scope>
    <source>
        <strain evidence="2 4">CFBP2542</strain>
    </source>
</reference>
<dbReference type="Proteomes" id="UP001214201">
    <property type="component" value="Chromosome"/>
</dbReference>
<dbReference type="AlphaFoldDB" id="A0A2S7DDN7"/>
<evidence type="ECO:0000259" key="1">
    <source>
        <dbReference type="PROSITE" id="PS50994"/>
    </source>
</evidence>
<dbReference type="Proteomes" id="UP000239561">
    <property type="component" value="Unassembled WGS sequence"/>
</dbReference>
<accession>A0A2S7DDN7</accession>
<reference evidence="3 5" key="2">
    <citation type="submission" date="2021-08" db="EMBL/GenBank/DDBJ databases">
        <title>Genome sequences of Xanthomonas cucurbitae isolates from 5 Midwestern US states.</title>
        <authorList>
            <person name="Hind S.R."/>
        </authorList>
    </citation>
    <scope>NUCLEOTIDE SEQUENCE [LARGE SCALE GENOMIC DNA]</scope>
    <source>
        <strain evidence="3 5">OH_261</strain>
    </source>
</reference>
<evidence type="ECO:0000313" key="2">
    <source>
        <dbReference type="EMBL" id="PPU71917.1"/>
    </source>
</evidence>
<dbReference type="PROSITE" id="PS50994">
    <property type="entry name" value="INTEGRASE"/>
    <property type="match status" value="1"/>
</dbReference>
<dbReference type="GO" id="GO:0032196">
    <property type="term" value="P:transposition"/>
    <property type="evidence" value="ECO:0007669"/>
    <property type="project" value="TreeGrafter"/>
</dbReference>
<sequence length="70" mass="8407">MPHAPWQRSCNEYLNGLLRQYFPRSRDYSTITAQELQKVEYALNKRPRKRLGYLTPAEVFFNYDTLALHE</sequence>
<dbReference type="GO" id="GO:0005829">
    <property type="term" value="C:cytosol"/>
    <property type="evidence" value="ECO:0007669"/>
    <property type="project" value="TreeGrafter"/>
</dbReference>
<dbReference type="Gene3D" id="3.30.420.10">
    <property type="entry name" value="Ribonuclease H-like superfamily/Ribonuclease H"/>
    <property type="match status" value="1"/>
</dbReference>
<dbReference type="InterPro" id="IPR012337">
    <property type="entry name" value="RNaseH-like_sf"/>
</dbReference>
<organism evidence="2 4">
    <name type="scientific">Xanthomonas cucurbitae</name>
    <dbReference type="NCBI Taxonomy" id="56453"/>
    <lineage>
        <taxon>Bacteria</taxon>
        <taxon>Pseudomonadati</taxon>
        <taxon>Pseudomonadota</taxon>
        <taxon>Gammaproteobacteria</taxon>
        <taxon>Lysobacterales</taxon>
        <taxon>Lysobacteraceae</taxon>
        <taxon>Xanthomonas</taxon>
    </lineage>
</organism>
<dbReference type="EMBL" id="CP082214">
    <property type="protein sequence ID" value="WDM71196.1"/>
    <property type="molecule type" value="Genomic_DNA"/>
</dbReference>
<dbReference type="GO" id="GO:0015074">
    <property type="term" value="P:DNA integration"/>
    <property type="evidence" value="ECO:0007669"/>
    <property type="project" value="InterPro"/>
</dbReference>
<dbReference type="PANTHER" id="PTHR10948:SF23">
    <property type="entry name" value="TRANSPOSASE INSI FOR INSERTION SEQUENCE ELEMENT IS30A-RELATED"/>
    <property type="match status" value="1"/>
</dbReference>
<dbReference type="InterPro" id="IPR036397">
    <property type="entry name" value="RNaseH_sf"/>
</dbReference>
<protein>
    <recommendedName>
        <fullName evidence="1">Integrase catalytic domain-containing protein</fullName>
    </recommendedName>
</protein>
<dbReference type="InterPro" id="IPR051917">
    <property type="entry name" value="Transposase-Integrase"/>
</dbReference>
<dbReference type="SUPFAM" id="SSF53098">
    <property type="entry name" value="Ribonuclease H-like"/>
    <property type="match status" value="1"/>
</dbReference>
<dbReference type="GO" id="GO:0003676">
    <property type="term" value="F:nucleic acid binding"/>
    <property type="evidence" value="ECO:0007669"/>
    <property type="project" value="InterPro"/>
</dbReference>
<keyword evidence="5" id="KW-1185">Reference proteome</keyword>
<proteinExistence type="predicted"/>
<dbReference type="InterPro" id="IPR001584">
    <property type="entry name" value="Integrase_cat-core"/>
</dbReference>
<name>A0A2S7DDN7_9XANT</name>
<gene>
    <name evidence="3" type="ORF">K6978_17855</name>
    <name evidence="2" type="ORF">XcuCFBP2542_17725</name>
</gene>
<evidence type="ECO:0000313" key="5">
    <source>
        <dbReference type="Proteomes" id="UP001214201"/>
    </source>
</evidence>
<evidence type="ECO:0000313" key="3">
    <source>
        <dbReference type="EMBL" id="WDM71196.1"/>
    </source>
</evidence>
<evidence type="ECO:0000313" key="4">
    <source>
        <dbReference type="Proteomes" id="UP000239561"/>
    </source>
</evidence>
<dbReference type="OrthoDB" id="6008884at2"/>
<dbReference type="GO" id="GO:0004803">
    <property type="term" value="F:transposase activity"/>
    <property type="evidence" value="ECO:0007669"/>
    <property type="project" value="TreeGrafter"/>
</dbReference>
<feature type="domain" description="Integrase catalytic" evidence="1">
    <location>
        <begin position="1"/>
        <end position="64"/>
    </location>
</feature>
<dbReference type="EMBL" id="MDED01000057">
    <property type="protein sequence ID" value="PPU71917.1"/>
    <property type="molecule type" value="Genomic_DNA"/>
</dbReference>
<dbReference type="PANTHER" id="PTHR10948">
    <property type="entry name" value="TRANSPOSASE"/>
    <property type="match status" value="1"/>
</dbReference>